<dbReference type="Proteomes" id="UP000295416">
    <property type="component" value="Unassembled WGS sequence"/>
</dbReference>
<organism evidence="3 4">
    <name type="scientific">Scopulibacillus darangshiensis</name>
    <dbReference type="NCBI Taxonomy" id="442528"/>
    <lineage>
        <taxon>Bacteria</taxon>
        <taxon>Bacillati</taxon>
        <taxon>Bacillota</taxon>
        <taxon>Bacilli</taxon>
        <taxon>Bacillales</taxon>
        <taxon>Sporolactobacillaceae</taxon>
        <taxon>Scopulibacillus</taxon>
    </lineage>
</organism>
<keyword evidence="1" id="KW-0812">Transmembrane</keyword>
<dbReference type="RefSeq" id="WP_165886998.1">
    <property type="nucleotide sequence ID" value="NZ_SLXK01000034.1"/>
</dbReference>
<evidence type="ECO:0000313" key="3">
    <source>
        <dbReference type="EMBL" id="TCP22685.1"/>
    </source>
</evidence>
<feature type="domain" description="NERD" evidence="2">
    <location>
        <begin position="97"/>
        <end position="250"/>
    </location>
</feature>
<evidence type="ECO:0000256" key="1">
    <source>
        <dbReference type="SAM" id="Phobius"/>
    </source>
</evidence>
<name>A0A4R2NN02_9BACL</name>
<evidence type="ECO:0000313" key="4">
    <source>
        <dbReference type="Proteomes" id="UP000295416"/>
    </source>
</evidence>
<keyword evidence="1" id="KW-0472">Membrane</keyword>
<dbReference type="EMBL" id="SLXK01000034">
    <property type="protein sequence ID" value="TCP22685.1"/>
    <property type="molecule type" value="Genomic_DNA"/>
</dbReference>
<protein>
    <submittedName>
        <fullName evidence="3">Nuclease-like protein</fullName>
    </submittedName>
</protein>
<keyword evidence="4" id="KW-1185">Reference proteome</keyword>
<dbReference type="AlphaFoldDB" id="A0A4R2NN02"/>
<keyword evidence="1" id="KW-1133">Transmembrane helix</keyword>
<sequence>MWYGIAGLAAALVVCIWYIFYQKRKMTKRHSNLVEKMTAEEAATKASMMDEQNEKERLHKEEVEQLTNTYHYEINKLQMNINELQAYSKNKGEIITHQILGEMKSSIVAKEILGSSDLHILPNVFIPYKEKGLIKTRQIDHLVILPTGIYVIETKYWRGKVVHGLNRKNAGDLSFITDMMASEHDDFATDQTLIFVPFKDDESEQSSIRIKSYGDPAKQVKHTSYRLKQFLSEECHIDTYVTPIVYFGYPKESRNGALQGVIDLSDDKQVKRFVNEKGLTDFFANECSKKAVFSTEDIGAIKETLEGIEYSRI</sequence>
<dbReference type="InterPro" id="IPR011528">
    <property type="entry name" value="NERD"/>
</dbReference>
<evidence type="ECO:0000259" key="2">
    <source>
        <dbReference type="PROSITE" id="PS50965"/>
    </source>
</evidence>
<proteinExistence type="predicted"/>
<feature type="transmembrane region" description="Helical" evidence="1">
    <location>
        <begin position="6"/>
        <end position="21"/>
    </location>
</feature>
<dbReference type="PROSITE" id="PS50965">
    <property type="entry name" value="NERD"/>
    <property type="match status" value="1"/>
</dbReference>
<gene>
    <name evidence="3" type="ORF">EV207_13427</name>
</gene>
<comment type="caution">
    <text evidence="3">The sequence shown here is derived from an EMBL/GenBank/DDBJ whole genome shotgun (WGS) entry which is preliminary data.</text>
</comment>
<accession>A0A4R2NN02</accession>
<reference evidence="3 4" key="1">
    <citation type="submission" date="2019-03" db="EMBL/GenBank/DDBJ databases">
        <title>Genomic Encyclopedia of Type Strains, Phase IV (KMG-IV): sequencing the most valuable type-strain genomes for metagenomic binning, comparative biology and taxonomic classification.</title>
        <authorList>
            <person name="Goeker M."/>
        </authorList>
    </citation>
    <scope>NUCLEOTIDE SEQUENCE [LARGE SCALE GENOMIC DNA]</scope>
    <source>
        <strain evidence="3 4">DSM 19377</strain>
    </source>
</reference>
<dbReference type="Pfam" id="PF08378">
    <property type="entry name" value="NERD"/>
    <property type="match status" value="1"/>
</dbReference>